<keyword evidence="7" id="KW-0812">Transmembrane</keyword>
<evidence type="ECO:0000256" key="1">
    <source>
        <dbReference type="ARBA" id="ARBA00003195"/>
    </source>
</evidence>
<keyword evidence="5" id="KW-0813">Transport</keyword>
<keyword evidence="11" id="KW-0496">Mitochondrion</keyword>
<proteinExistence type="inferred from homology"/>
<dbReference type="OrthoDB" id="521512at2759"/>
<protein>
    <recommendedName>
        <fullName evidence="4">NADH dehydrogenase [ubiquinone] 1 beta subcomplex subunit 3</fullName>
    </recommendedName>
    <alternativeName>
        <fullName evidence="13">Complex I-B12</fullName>
    </alternativeName>
    <alternativeName>
        <fullName evidence="14">NADH-ubiquinone oxidoreductase B12 subunit</fullName>
    </alternativeName>
</protein>
<dbReference type="PANTHER" id="PTHR15082:SF2">
    <property type="entry name" value="NADH DEHYDROGENASE [UBIQUINONE] 1 BETA SUBCOMPLEX SUBUNIT 3"/>
    <property type="match status" value="1"/>
</dbReference>
<keyword evidence="16" id="KW-1185">Reference proteome</keyword>
<accession>A0A0D8Y7B2</accession>
<evidence type="ECO:0000256" key="14">
    <source>
        <dbReference type="ARBA" id="ARBA00032688"/>
    </source>
</evidence>
<comment type="similarity">
    <text evidence="3">Belongs to the complex I NDUFB3 subunit family.</text>
</comment>
<evidence type="ECO:0000256" key="13">
    <source>
        <dbReference type="ARBA" id="ARBA00030217"/>
    </source>
</evidence>
<dbReference type="AlphaFoldDB" id="A0A0D8Y7B2"/>
<keyword evidence="10" id="KW-1133">Transmembrane helix</keyword>
<dbReference type="EMBL" id="KN716162">
    <property type="protein sequence ID" value="KJH52625.1"/>
    <property type="molecule type" value="Genomic_DNA"/>
</dbReference>
<evidence type="ECO:0000313" key="15">
    <source>
        <dbReference type="EMBL" id="KJH52625.1"/>
    </source>
</evidence>
<keyword evidence="6" id="KW-0679">Respiratory chain</keyword>
<evidence type="ECO:0000256" key="10">
    <source>
        <dbReference type="ARBA" id="ARBA00022989"/>
    </source>
</evidence>
<dbReference type="STRING" id="29172.A0A0D8Y7B2"/>
<comment type="function">
    <text evidence="1">Accessory subunit of the mitochondrial membrane respiratory chain NADH dehydrogenase (Complex I), that is believed not to be involved in catalysis. Complex I functions in the transfer of electrons from NADH to the respiratory chain. The immediate electron acceptor for the enzyme is believed to be ubiquinone.</text>
</comment>
<reference evidence="15 16" key="1">
    <citation type="submission" date="2013-11" db="EMBL/GenBank/DDBJ databases">
        <title>Draft genome of the bovine lungworm Dictyocaulus viviparus.</title>
        <authorList>
            <person name="Mitreva M."/>
        </authorList>
    </citation>
    <scope>NUCLEOTIDE SEQUENCE [LARGE SCALE GENOMIC DNA]</scope>
    <source>
        <strain evidence="15 16">HannoverDv2000</strain>
    </source>
</reference>
<keyword evidence="9" id="KW-0249">Electron transport</keyword>
<reference evidence="16" key="2">
    <citation type="journal article" date="2016" name="Sci. Rep.">
        <title>Dictyocaulus viviparus genome, variome and transcriptome elucidate lungworm biology and support future intervention.</title>
        <authorList>
            <person name="McNulty S.N."/>
            <person name="Strube C."/>
            <person name="Rosa B.A."/>
            <person name="Martin J.C."/>
            <person name="Tyagi R."/>
            <person name="Choi Y.J."/>
            <person name="Wang Q."/>
            <person name="Hallsworth Pepin K."/>
            <person name="Zhang X."/>
            <person name="Ozersky P."/>
            <person name="Wilson R.K."/>
            <person name="Sternberg P.W."/>
            <person name="Gasser R.B."/>
            <person name="Mitreva M."/>
        </authorList>
    </citation>
    <scope>NUCLEOTIDE SEQUENCE [LARGE SCALE GENOMIC DNA]</scope>
    <source>
        <strain evidence="16">HannoverDv2000</strain>
    </source>
</reference>
<name>A0A0D8Y7B2_DICVI</name>
<organism evidence="15 16">
    <name type="scientific">Dictyocaulus viviparus</name>
    <name type="common">Bovine lungworm</name>
    <dbReference type="NCBI Taxonomy" id="29172"/>
    <lineage>
        <taxon>Eukaryota</taxon>
        <taxon>Metazoa</taxon>
        <taxon>Ecdysozoa</taxon>
        <taxon>Nematoda</taxon>
        <taxon>Chromadorea</taxon>
        <taxon>Rhabditida</taxon>
        <taxon>Rhabditina</taxon>
        <taxon>Rhabditomorpha</taxon>
        <taxon>Strongyloidea</taxon>
        <taxon>Metastrongylidae</taxon>
        <taxon>Dictyocaulus</taxon>
    </lineage>
</organism>
<evidence type="ECO:0000256" key="3">
    <source>
        <dbReference type="ARBA" id="ARBA00005667"/>
    </source>
</evidence>
<dbReference type="Pfam" id="PF08122">
    <property type="entry name" value="NDUF_B12"/>
    <property type="match status" value="1"/>
</dbReference>
<keyword evidence="8" id="KW-0999">Mitochondrion inner membrane</keyword>
<dbReference type="GO" id="GO:0022900">
    <property type="term" value="P:electron transport chain"/>
    <property type="evidence" value="ECO:0007669"/>
    <property type="project" value="InterPro"/>
</dbReference>
<sequence>MGHGHQEPFKIPHYSIYNNYRDFPELANHEKRLAQIGLRDPWIRNYVFLFDREYPHVRGQWDLLKRVIMPGWKWGVGFSLALITIEEGYQYVVHGRTSWDSHH</sequence>
<dbReference type="Proteomes" id="UP000053766">
    <property type="component" value="Unassembled WGS sequence"/>
</dbReference>
<evidence type="ECO:0000256" key="12">
    <source>
        <dbReference type="ARBA" id="ARBA00023136"/>
    </source>
</evidence>
<evidence type="ECO:0000313" key="16">
    <source>
        <dbReference type="Proteomes" id="UP000053766"/>
    </source>
</evidence>
<evidence type="ECO:0000256" key="5">
    <source>
        <dbReference type="ARBA" id="ARBA00022448"/>
    </source>
</evidence>
<gene>
    <name evidence="15" type="ORF">DICVIV_01210</name>
</gene>
<evidence type="ECO:0000256" key="7">
    <source>
        <dbReference type="ARBA" id="ARBA00022692"/>
    </source>
</evidence>
<comment type="subcellular location">
    <subcellularLocation>
        <location evidence="2">Mitochondrion inner membrane</location>
        <topology evidence="2">Single-pass membrane protein</topology>
        <orientation evidence="2">Matrix side</orientation>
    </subcellularLocation>
</comment>
<keyword evidence="12" id="KW-0472">Membrane</keyword>
<dbReference type="PANTHER" id="PTHR15082">
    <property type="entry name" value="NADH-UBIQUINONE OXIDOREDUCTASE B12 SUBUNIT"/>
    <property type="match status" value="1"/>
</dbReference>
<evidence type="ECO:0000256" key="8">
    <source>
        <dbReference type="ARBA" id="ARBA00022792"/>
    </source>
</evidence>
<dbReference type="GO" id="GO:0032981">
    <property type="term" value="P:mitochondrial respiratory chain complex I assembly"/>
    <property type="evidence" value="ECO:0007669"/>
    <property type="project" value="TreeGrafter"/>
</dbReference>
<dbReference type="InterPro" id="IPR012576">
    <property type="entry name" value="NDUFB3"/>
</dbReference>
<evidence type="ECO:0000256" key="4">
    <source>
        <dbReference type="ARBA" id="ARBA00018680"/>
    </source>
</evidence>
<evidence type="ECO:0000256" key="2">
    <source>
        <dbReference type="ARBA" id="ARBA00004298"/>
    </source>
</evidence>
<evidence type="ECO:0000256" key="6">
    <source>
        <dbReference type="ARBA" id="ARBA00022660"/>
    </source>
</evidence>
<evidence type="ECO:0000256" key="11">
    <source>
        <dbReference type="ARBA" id="ARBA00023128"/>
    </source>
</evidence>
<evidence type="ECO:0000256" key="9">
    <source>
        <dbReference type="ARBA" id="ARBA00022982"/>
    </source>
</evidence>
<dbReference type="GO" id="GO:0005743">
    <property type="term" value="C:mitochondrial inner membrane"/>
    <property type="evidence" value="ECO:0007669"/>
    <property type="project" value="UniProtKB-SubCell"/>
</dbReference>